<sequence>MTNKVLRAALGVTMLVIGGCLAVSGAILSAVAGPDDTMRTGYHPVTAGSRALVARAANISPGAVPHGFGDFTLRINVRSADKPVFIGVAPDAAAESYLSGAAVRTVRGLELWPYKLHAADTQGTATPPPPGNESFWVASADGGSPQLTWNVTNGNYRVVIMNHDASPGLTTEVRYALTIPWLFEIGIGSLALGGVIGIPGLVLLVGTVRGHRSQISV</sequence>
<feature type="transmembrane region" description="Helical" evidence="1">
    <location>
        <begin position="181"/>
        <end position="205"/>
    </location>
</feature>
<keyword evidence="1" id="KW-0812">Transmembrane</keyword>
<proteinExistence type="predicted"/>
<evidence type="ECO:0000313" key="2">
    <source>
        <dbReference type="EMBL" id="TDW93455.1"/>
    </source>
</evidence>
<keyword evidence="1" id="KW-1133">Transmembrane helix</keyword>
<dbReference type="Proteomes" id="UP000295060">
    <property type="component" value="Unassembled WGS sequence"/>
</dbReference>
<evidence type="ECO:0000256" key="1">
    <source>
        <dbReference type="SAM" id="Phobius"/>
    </source>
</evidence>
<evidence type="ECO:0000313" key="3">
    <source>
        <dbReference type="Proteomes" id="UP000295060"/>
    </source>
</evidence>
<gene>
    <name evidence="2" type="ORF">EV137_0737</name>
</gene>
<reference evidence="2 3" key="1">
    <citation type="submission" date="2019-03" db="EMBL/GenBank/DDBJ databases">
        <title>Genomic Encyclopedia of Type Strains, Phase III (KMG-III): the genomes of soil and plant-associated and newly described type strains.</title>
        <authorList>
            <person name="Whitman W."/>
        </authorList>
    </citation>
    <scope>NUCLEOTIDE SEQUENCE [LARGE SCALE GENOMIC DNA]</scope>
    <source>
        <strain evidence="2 3">VKMAc-2574</strain>
    </source>
</reference>
<organism evidence="2 3">
    <name type="scientific">Kribbella pratensis</name>
    <dbReference type="NCBI Taxonomy" id="2512112"/>
    <lineage>
        <taxon>Bacteria</taxon>
        <taxon>Bacillati</taxon>
        <taxon>Actinomycetota</taxon>
        <taxon>Actinomycetes</taxon>
        <taxon>Propionibacteriales</taxon>
        <taxon>Kribbellaceae</taxon>
        <taxon>Kribbella</taxon>
    </lineage>
</organism>
<keyword evidence="1" id="KW-0472">Membrane</keyword>
<comment type="caution">
    <text evidence="2">The sequence shown here is derived from an EMBL/GenBank/DDBJ whole genome shotgun (WGS) entry which is preliminary data.</text>
</comment>
<dbReference type="RefSeq" id="WP_134126531.1">
    <property type="nucleotide sequence ID" value="NZ_SODU01000001.1"/>
</dbReference>
<dbReference type="PROSITE" id="PS51257">
    <property type="entry name" value="PROKAR_LIPOPROTEIN"/>
    <property type="match status" value="1"/>
</dbReference>
<keyword evidence="3" id="KW-1185">Reference proteome</keyword>
<accession>A0ABY2FK06</accession>
<name>A0ABY2FK06_9ACTN</name>
<protein>
    <submittedName>
        <fullName evidence="2">Uncharacterized protein</fullName>
    </submittedName>
</protein>
<dbReference type="EMBL" id="SODU01000001">
    <property type="protein sequence ID" value="TDW93455.1"/>
    <property type="molecule type" value="Genomic_DNA"/>
</dbReference>